<dbReference type="STRING" id="926556.Echvi_4198"/>
<organism evidence="1 2">
    <name type="scientific">Echinicola vietnamensis (strain DSM 17526 / LMG 23754 / KMM 6221)</name>
    <dbReference type="NCBI Taxonomy" id="926556"/>
    <lineage>
        <taxon>Bacteria</taxon>
        <taxon>Pseudomonadati</taxon>
        <taxon>Bacteroidota</taxon>
        <taxon>Cytophagia</taxon>
        <taxon>Cytophagales</taxon>
        <taxon>Cyclobacteriaceae</taxon>
        <taxon>Echinicola</taxon>
    </lineage>
</organism>
<dbReference type="EMBL" id="CP003346">
    <property type="protein sequence ID" value="AGA80395.1"/>
    <property type="molecule type" value="Genomic_DNA"/>
</dbReference>
<proteinExistence type="predicted"/>
<sequence>MLKFNYLKSNLLLLALLLSLNVLGQEKETLRVLFVGNSYTYFWNLPQMVSALAADQGMSIITRKSTLGGATLKQHWEGERGLETKKMISEGEWDVVVLQNHSKSTINDPVEFEDYGKKFIELVKAKGAKPLLYMTWARNWNPLMQETISEGYRDLAKSTGVDLAPVGEVWGQARILRPDLSLFDPDGSHPSQIGTYLTACVFYRILSGKASQGLSGRLSWVDQDGEEIFLAIIPEGEAEFIHQLVDKVLVKTMEQE</sequence>
<dbReference type="KEGG" id="evi:Echvi_4198"/>
<dbReference type="OrthoDB" id="7443339at2"/>
<keyword evidence="2" id="KW-1185">Reference proteome</keyword>
<dbReference type="AlphaFoldDB" id="L0G6B6"/>
<dbReference type="SUPFAM" id="SSF52266">
    <property type="entry name" value="SGNH hydrolase"/>
    <property type="match status" value="1"/>
</dbReference>
<protein>
    <recommendedName>
        <fullName evidence="3">SGNH/GDSL hydrolase family protein</fullName>
    </recommendedName>
</protein>
<dbReference type="Gene3D" id="3.40.50.1110">
    <property type="entry name" value="SGNH hydrolase"/>
    <property type="match status" value="1"/>
</dbReference>
<name>L0G6B6_ECHVK</name>
<dbReference type="CDD" id="cd00229">
    <property type="entry name" value="SGNH_hydrolase"/>
    <property type="match status" value="1"/>
</dbReference>
<evidence type="ECO:0000313" key="2">
    <source>
        <dbReference type="Proteomes" id="UP000010796"/>
    </source>
</evidence>
<reference evidence="2" key="1">
    <citation type="submission" date="2012-02" db="EMBL/GenBank/DDBJ databases">
        <title>The complete genome of Echinicola vietnamensis DSM 17526.</title>
        <authorList>
            <person name="Lucas S."/>
            <person name="Copeland A."/>
            <person name="Lapidus A."/>
            <person name="Glavina del Rio T."/>
            <person name="Dalin E."/>
            <person name="Tice H."/>
            <person name="Bruce D."/>
            <person name="Goodwin L."/>
            <person name="Pitluck S."/>
            <person name="Peters L."/>
            <person name="Ovchinnikova G."/>
            <person name="Teshima H."/>
            <person name="Kyrpides N."/>
            <person name="Mavromatis K."/>
            <person name="Ivanova N."/>
            <person name="Brettin T."/>
            <person name="Detter J.C."/>
            <person name="Han C."/>
            <person name="Larimer F."/>
            <person name="Land M."/>
            <person name="Hauser L."/>
            <person name="Markowitz V."/>
            <person name="Cheng J.-F."/>
            <person name="Hugenholtz P."/>
            <person name="Woyke T."/>
            <person name="Wu D."/>
            <person name="Brambilla E."/>
            <person name="Klenk H.-P."/>
            <person name="Eisen J.A."/>
        </authorList>
    </citation>
    <scope>NUCLEOTIDE SEQUENCE [LARGE SCALE GENOMIC DNA]</scope>
    <source>
        <strain evidence="2">DSM 17526 / LMG 23754 / KMM 6221</strain>
    </source>
</reference>
<dbReference type="InterPro" id="IPR036514">
    <property type="entry name" value="SGNH_hydro_sf"/>
</dbReference>
<gene>
    <name evidence="1" type="ordered locus">Echvi_4198</name>
</gene>
<dbReference type="GO" id="GO:0016788">
    <property type="term" value="F:hydrolase activity, acting on ester bonds"/>
    <property type="evidence" value="ECO:0007669"/>
    <property type="project" value="UniProtKB-ARBA"/>
</dbReference>
<evidence type="ECO:0008006" key="3">
    <source>
        <dbReference type="Google" id="ProtNLM"/>
    </source>
</evidence>
<dbReference type="HOGENOM" id="CLU_055108_1_0_10"/>
<dbReference type="RefSeq" id="WP_015267928.1">
    <property type="nucleotide sequence ID" value="NC_019904.1"/>
</dbReference>
<accession>L0G6B6</accession>
<dbReference type="eggNOG" id="COG2755">
    <property type="taxonomic scope" value="Bacteria"/>
</dbReference>
<dbReference type="Proteomes" id="UP000010796">
    <property type="component" value="Chromosome"/>
</dbReference>
<dbReference type="PATRIC" id="fig|926556.3.peg.4420"/>
<evidence type="ECO:0000313" key="1">
    <source>
        <dbReference type="EMBL" id="AGA80395.1"/>
    </source>
</evidence>